<protein>
    <submittedName>
        <fullName evidence="1">Uncharacterized protein</fullName>
    </submittedName>
</protein>
<evidence type="ECO:0000313" key="1">
    <source>
        <dbReference type="EMBL" id="KAF5355297.1"/>
    </source>
</evidence>
<reference evidence="1 2" key="1">
    <citation type="journal article" date="2020" name="ISME J.">
        <title>Uncovering the hidden diversity of litter-decomposition mechanisms in mushroom-forming fungi.</title>
        <authorList>
            <person name="Floudas D."/>
            <person name="Bentzer J."/>
            <person name="Ahren D."/>
            <person name="Johansson T."/>
            <person name="Persson P."/>
            <person name="Tunlid A."/>
        </authorList>
    </citation>
    <scope>NUCLEOTIDE SEQUENCE [LARGE SCALE GENOMIC DNA]</scope>
    <source>
        <strain evidence="1 2">CBS 291.85</strain>
    </source>
</reference>
<dbReference type="AlphaFoldDB" id="A0A8H5DAK1"/>
<name>A0A8H5DAK1_9AGAR</name>
<dbReference type="Proteomes" id="UP000559256">
    <property type="component" value="Unassembled WGS sequence"/>
</dbReference>
<dbReference type="SUPFAM" id="SSF56112">
    <property type="entry name" value="Protein kinase-like (PK-like)"/>
    <property type="match status" value="1"/>
</dbReference>
<proteinExistence type="predicted"/>
<sequence length="90" mass="10295">MLATTCKGKFLWKTASPNDPRFRAFAENPDVISERLPLASTELVDVLQRALHLDPSCRLSLQQLREQVAKIPLFKKEKKGFFAKFFSVND</sequence>
<organism evidence="1 2">
    <name type="scientific">Tetrapyrgos nigripes</name>
    <dbReference type="NCBI Taxonomy" id="182062"/>
    <lineage>
        <taxon>Eukaryota</taxon>
        <taxon>Fungi</taxon>
        <taxon>Dikarya</taxon>
        <taxon>Basidiomycota</taxon>
        <taxon>Agaricomycotina</taxon>
        <taxon>Agaricomycetes</taxon>
        <taxon>Agaricomycetidae</taxon>
        <taxon>Agaricales</taxon>
        <taxon>Marasmiineae</taxon>
        <taxon>Marasmiaceae</taxon>
        <taxon>Tetrapyrgos</taxon>
    </lineage>
</organism>
<comment type="caution">
    <text evidence="1">The sequence shown here is derived from an EMBL/GenBank/DDBJ whole genome shotgun (WGS) entry which is preliminary data.</text>
</comment>
<evidence type="ECO:0000313" key="2">
    <source>
        <dbReference type="Proteomes" id="UP000559256"/>
    </source>
</evidence>
<dbReference type="InterPro" id="IPR011009">
    <property type="entry name" value="Kinase-like_dom_sf"/>
</dbReference>
<keyword evidence="2" id="KW-1185">Reference proteome</keyword>
<dbReference type="OrthoDB" id="541276at2759"/>
<dbReference type="Gene3D" id="1.10.510.10">
    <property type="entry name" value="Transferase(Phosphotransferase) domain 1"/>
    <property type="match status" value="1"/>
</dbReference>
<gene>
    <name evidence="1" type="ORF">D9758_006108</name>
</gene>
<accession>A0A8H5DAK1</accession>
<dbReference type="EMBL" id="JAACJM010000057">
    <property type="protein sequence ID" value="KAF5355297.1"/>
    <property type="molecule type" value="Genomic_DNA"/>
</dbReference>